<dbReference type="Pfam" id="PF12697">
    <property type="entry name" value="Abhydrolase_6"/>
    <property type="match status" value="1"/>
</dbReference>
<gene>
    <name evidence="2" type="ORF">E0E05_11265</name>
</gene>
<dbReference type="Proteomes" id="UP000293719">
    <property type="component" value="Chromosome"/>
</dbReference>
<proteinExistence type="predicted"/>
<dbReference type="AlphaFoldDB" id="A0A4P6V4B4"/>
<dbReference type="PANTHER" id="PTHR43433:SF5">
    <property type="entry name" value="AB HYDROLASE-1 DOMAIN-CONTAINING PROTEIN"/>
    <property type="match status" value="1"/>
</dbReference>
<sequence>MCDERLFAPQMAALEGEYDIVVGDISDADTIGALADVLLGRLPERFNLAGLSMGGIVAQEMVRRAPGRVMRLALLDTSFGPDSDRRRAIRDDQIARVRAEGLEAVFIAEMKPHYLAAANAGDTRLNALFLDMAMALGTDVFIRQSKALRDRPDQTETLRGFAGPALVLCGVEDRMCPPKIHEQMARLLPDADLTVIEGAGHISTLEAPGAVNAALAAWLARPLA</sequence>
<organism evidence="2 3">
    <name type="scientific">Roseitalea porphyridii</name>
    <dbReference type="NCBI Taxonomy" id="1852022"/>
    <lineage>
        <taxon>Bacteria</taxon>
        <taxon>Pseudomonadati</taxon>
        <taxon>Pseudomonadota</taxon>
        <taxon>Alphaproteobacteria</taxon>
        <taxon>Hyphomicrobiales</taxon>
        <taxon>Ahrensiaceae</taxon>
        <taxon>Roseitalea</taxon>
    </lineage>
</organism>
<name>A0A4P6V4B4_9HYPH</name>
<dbReference type="OrthoDB" id="5491135at2"/>
<feature type="domain" description="AB hydrolase-1" evidence="1">
    <location>
        <begin position="27"/>
        <end position="214"/>
    </location>
</feature>
<dbReference type="SUPFAM" id="SSF53474">
    <property type="entry name" value="alpha/beta-Hydrolases"/>
    <property type="match status" value="1"/>
</dbReference>
<dbReference type="EMBL" id="CP036532">
    <property type="protein sequence ID" value="QBK32367.1"/>
    <property type="molecule type" value="Genomic_DNA"/>
</dbReference>
<dbReference type="Gene3D" id="3.40.50.1820">
    <property type="entry name" value="alpha/beta hydrolase"/>
    <property type="match status" value="1"/>
</dbReference>
<reference evidence="2 3" key="1">
    <citation type="journal article" date="2017" name="Int. J. Syst. Evol. Microbiol.">
        <title>Roseitalea porphyridii gen. nov., sp. nov., isolated from a red alga, and reclassification of Hoeflea suaedae Chung et al. 2013 as Pseudohoeflea suaedae gen. nov., comb. nov.</title>
        <authorList>
            <person name="Hyeon J.W."/>
            <person name="Jeong S.E."/>
            <person name="Baek K."/>
            <person name="Jeon C.O."/>
        </authorList>
    </citation>
    <scope>NUCLEOTIDE SEQUENCE [LARGE SCALE GENOMIC DNA]</scope>
    <source>
        <strain evidence="2 3">MA7-20</strain>
    </source>
</reference>
<dbReference type="InterPro" id="IPR000073">
    <property type="entry name" value="AB_hydrolase_1"/>
</dbReference>
<dbReference type="InterPro" id="IPR029058">
    <property type="entry name" value="AB_hydrolase_fold"/>
</dbReference>
<keyword evidence="3" id="KW-1185">Reference proteome</keyword>
<protein>
    <submittedName>
        <fullName evidence="2">Alpha/beta fold hydrolase</fullName>
    </submittedName>
</protein>
<dbReference type="PRINTS" id="PR00111">
    <property type="entry name" value="ABHYDROLASE"/>
</dbReference>
<dbReference type="PANTHER" id="PTHR43433">
    <property type="entry name" value="HYDROLASE, ALPHA/BETA FOLD FAMILY PROTEIN"/>
    <property type="match status" value="1"/>
</dbReference>
<accession>A0A4P6V4B4</accession>
<evidence type="ECO:0000259" key="1">
    <source>
        <dbReference type="Pfam" id="PF12697"/>
    </source>
</evidence>
<keyword evidence="2" id="KW-0378">Hydrolase</keyword>
<evidence type="ECO:0000313" key="3">
    <source>
        <dbReference type="Proteomes" id="UP000293719"/>
    </source>
</evidence>
<dbReference type="GO" id="GO:0016787">
    <property type="term" value="F:hydrolase activity"/>
    <property type="evidence" value="ECO:0007669"/>
    <property type="project" value="UniProtKB-KW"/>
</dbReference>
<dbReference type="KEGG" id="rpod:E0E05_11265"/>
<evidence type="ECO:0000313" key="2">
    <source>
        <dbReference type="EMBL" id="QBK32367.1"/>
    </source>
</evidence>
<dbReference type="InterPro" id="IPR050471">
    <property type="entry name" value="AB_hydrolase"/>
</dbReference>